<proteinExistence type="predicted"/>
<dbReference type="EMBL" id="CP133720">
    <property type="protein sequence ID" value="WMW81797.1"/>
    <property type="molecule type" value="Genomic_DNA"/>
</dbReference>
<dbReference type="Proteomes" id="UP001181355">
    <property type="component" value="Chromosome"/>
</dbReference>
<sequence length="73" mass="7441">MRNAADARNIDSAQPSLTLVNGFSGRLAIENNAPETELVVGSVFVLSLATIAKIAQQTASVVAKGSSQAGGKK</sequence>
<accession>A0ABY9RKS3</accession>
<reference evidence="1" key="1">
    <citation type="submission" date="2023-09" db="EMBL/GenBank/DDBJ databases">
        <title>Undibacterium sp. 20NA77.5 isolated from freshwater.</title>
        <authorList>
            <person name="Le V."/>
            <person name="Ko S.-R."/>
            <person name="Ahn C.-Y."/>
            <person name="Oh H.-M."/>
        </authorList>
    </citation>
    <scope>NUCLEOTIDE SEQUENCE</scope>
    <source>
        <strain evidence="1">20NA77.5</strain>
    </source>
</reference>
<organism evidence="1 2">
    <name type="scientific">Undibacterium cyanobacteriorum</name>
    <dbReference type="NCBI Taxonomy" id="3073561"/>
    <lineage>
        <taxon>Bacteria</taxon>
        <taxon>Pseudomonadati</taxon>
        <taxon>Pseudomonadota</taxon>
        <taxon>Betaproteobacteria</taxon>
        <taxon>Burkholderiales</taxon>
        <taxon>Oxalobacteraceae</taxon>
        <taxon>Undibacterium</taxon>
    </lineage>
</organism>
<gene>
    <name evidence="1" type="ORF">RF679_05820</name>
</gene>
<name>A0ABY9RKS3_9BURK</name>
<dbReference type="RefSeq" id="WP_309483275.1">
    <property type="nucleotide sequence ID" value="NZ_CP133720.1"/>
</dbReference>
<keyword evidence="2" id="KW-1185">Reference proteome</keyword>
<evidence type="ECO:0000313" key="1">
    <source>
        <dbReference type="EMBL" id="WMW81797.1"/>
    </source>
</evidence>
<protein>
    <submittedName>
        <fullName evidence="1">Uncharacterized protein</fullName>
    </submittedName>
</protein>
<evidence type="ECO:0000313" key="2">
    <source>
        <dbReference type="Proteomes" id="UP001181355"/>
    </source>
</evidence>